<dbReference type="InterPro" id="IPR013097">
    <property type="entry name" value="Dabb"/>
</dbReference>
<protein>
    <recommendedName>
        <fullName evidence="2">Stress-response A/B barrel domain-containing protein</fullName>
    </recommendedName>
</protein>
<organism evidence="3 4">
    <name type="scientific">Tilletia horrida</name>
    <dbReference type="NCBI Taxonomy" id="155126"/>
    <lineage>
        <taxon>Eukaryota</taxon>
        <taxon>Fungi</taxon>
        <taxon>Dikarya</taxon>
        <taxon>Basidiomycota</taxon>
        <taxon>Ustilaginomycotina</taxon>
        <taxon>Exobasidiomycetes</taxon>
        <taxon>Tilletiales</taxon>
        <taxon>Tilletiaceae</taxon>
        <taxon>Tilletia</taxon>
    </lineage>
</organism>
<dbReference type="PROSITE" id="PS51502">
    <property type="entry name" value="S_R_A_B_BARREL"/>
    <property type="match status" value="1"/>
</dbReference>
<gene>
    <name evidence="3" type="ORF">OC842_005600</name>
</gene>
<dbReference type="Proteomes" id="UP001176521">
    <property type="component" value="Unassembled WGS sequence"/>
</dbReference>
<dbReference type="PANTHER" id="PTHR33178:SF10">
    <property type="entry name" value="STRESS-RESPONSE A_B BARREL DOMAIN-CONTAINING PROTEIN"/>
    <property type="match status" value="1"/>
</dbReference>
<comment type="caution">
    <text evidence="3">The sequence shown here is derived from an EMBL/GenBank/DDBJ whole genome shotgun (WGS) entry which is preliminary data.</text>
</comment>
<proteinExistence type="predicted"/>
<evidence type="ECO:0000313" key="3">
    <source>
        <dbReference type="EMBL" id="KAK0525169.1"/>
    </source>
</evidence>
<accession>A0AAN6JIH1</accession>
<feature type="domain" description="Stress-response A/B barrel" evidence="2">
    <location>
        <begin position="3"/>
        <end position="105"/>
    </location>
</feature>
<evidence type="ECO:0000313" key="4">
    <source>
        <dbReference type="Proteomes" id="UP001176521"/>
    </source>
</evidence>
<sequence length="117" mass="12877">MPVIHCVFFKYRPEVAEAQIASVVPAFAKLQQDCELSNGERYIAELKCGDGNTSPEGHGKGFHHAYILTFADQAHLDYYNETDPAHQAFKKFVQPLLADVFVYDFSPLPAAAATASA</sequence>
<dbReference type="Gene3D" id="3.30.70.100">
    <property type="match status" value="1"/>
</dbReference>
<reference evidence="3" key="1">
    <citation type="journal article" date="2023" name="PhytoFront">
        <title>Draft Genome Resources of Seven Strains of Tilletia horrida, Causal Agent of Kernel Smut of Rice.</title>
        <authorList>
            <person name="Khanal S."/>
            <person name="Antony Babu S."/>
            <person name="Zhou X.G."/>
        </authorList>
    </citation>
    <scope>NUCLEOTIDE SEQUENCE</scope>
    <source>
        <strain evidence="3">TX3</strain>
    </source>
</reference>
<comment type="subunit">
    <text evidence="1">Homodimer.</text>
</comment>
<dbReference type="Pfam" id="PF07876">
    <property type="entry name" value="Dabb"/>
    <property type="match status" value="1"/>
</dbReference>
<evidence type="ECO:0000256" key="1">
    <source>
        <dbReference type="ARBA" id="ARBA00011738"/>
    </source>
</evidence>
<keyword evidence="4" id="KW-1185">Reference proteome</keyword>
<dbReference type="AlphaFoldDB" id="A0AAN6JIH1"/>
<dbReference type="PANTHER" id="PTHR33178">
    <property type="match status" value="1"/>
</dbReference>
<evidence type="ECO:0000259" key="2">
    <source>
        <dbReference type="PROSITE" id="PS51502"/>
    </source>
</evidence>
<name>A0AAN6JIH1_9BASI</name>
<dbReference type="SMART" id="SM00886">
    <property type="entry name" value="Dabb"/>
    <property type="match status" value="1"/>
</dbReference>
<dbReference type="EMBL" id="JAPDMQ010000412">
    <property type="protein sequence ID" value="KAK0525169.1"/>
    <property type="molecule type" value="Genomic_DNA"/>
</dbReference>
<dbReference type="InterPro" id="IPR044662">
    <property type="entry name" value="HS1/DABB1-like"/>
</dbReference>
<dbReference type="InterPro" id="IPR011008">
    <property type="entry name" value="Dimeric_a/b-barrel"/>
</dbReference>
<dbReference type="SUPFAM" id="SSF54909">
    <property type="entry name" value="Dimeric alpha+beta barrel"/>
    <property type="match status" value="1"/>
</dbReference>